<dbReference type="RefSeq" id="WP_221225104.1">
    <property type="nucleotide sequence ID" value="NZ_JACHXU010000009.1"/>
</dbReference>
<name>A0A7W5DZ78_9BACT</name>
<dbReference type="PANTHER" id="PTHR37946">
    <property type="entry name" value="SLL1969 PROTEIN"/>
    <property type="match status" value="1"/>
</dbReference>
<evidence type="ECO:0000259" key="1">
    <source>
        <dbReference type="Pfam" id="PF24096"/>
    </source>
</evidence>
<dbReference type="InterPro" id="IPR029058">
    <property type="entry name" value="AB_hydrolase_fold"/>
</dbReference>
<evidence type="ECO:0000313" key="3">
    <source>
        <dbReference type="Proteomes" id="UP000536179"/>
    </source>
</evidence>
<dbReference type="Proteomes" id="UP000536179">
    <property type="component" value="Unassembled WGS sequence"/>
</dbReference>
<reference evidence="2 3" key="1">
    <citation type="submission" date="2020-08" db="EMBL/GenBank/DDBJ databases">
        <title>Genomic Encyclopedia of Type Strains, Phase III (KMG-III): the genomes of soil and plant-associated and newly described type strains.</title>
        <authorList>
            <person name="Whitman W."/>
        </authorList>
    </citation>
    <scope>NUCLEOTIDE SEQUENCE [LARGE SCALE GENOMIC DNA]</scope>
    <source>
        <strain evidence="2 3">CECT 8075</strain>
    </source>
</reference>
<organism evidence="2 3">
    <name type="scientific">Aporhodopirellula rubra</name>
    <dbReference type="NCBI Taxonomy" id="980271"/>
    <lineage>
        <taxon>Bacteria</taxon>
        <taxon>Pseudomonadati</taxon>
        <taxon>Planctomycetota</taxon>
        <taxon>Planctomycetia</taxon>
        <taxon>Pirellulales</taxon>
        <taxon>Pirellulaceae</taxon>
        <taxon>Aporhodopirellula</taxon>
    </lineage>
</organism>
<gene>
    <name evidence="2" type="ORF">FHS27_003058</name>
</gene>
<dbReference type="Gene3D" id="3.40.50.1820">
    <property type="entry name" value="alpha/beta hydrolase"/>
    <property type="match status" value="1"/>
</dbReference>
<dbReference type="InterPro" id="IPR055803">
    <property type="entry name" value="DUF7379"/>
</dbReference>
<dbReference type="PANTHER" id="PTHR37946:SF1">
    <property type="entry name" value="SLL1969 PROTEIN"/>
    <property type="match status" value="1"/>
</dbReference>
<feature type="domain" description="DUF7379" evidence="1">
    <location>
        <begin position="174"/>
        <end position="288"/>
    </location>
</feature>
<dbReference type="Pfam" id="PF24096">
    <property type="entry name" value="DUF7379"/>
    <property type="match status" value="1"/>
</dbReference>
<keyword evidence="3" id="KW-1185">Reference proteome</keyword>
<proteinExistence type="predicted"/>
<dbReference type="SUPFAM" id="SSF53474">
    <property type="entry name" value="alpha/beta-Hydrolases"/>
    <property type="match status" value="1"/>
</dbReference>
<protein>
    <submittedName>
        <fullName evidence="2">Pimeloyl-ACP methyl ester carboxylesterase</fullName>
    </submittedName>
</protein>
<dbReference type="EMBL" id="JACHXU010000009">
    <property type="protein sequence ID" value="MBB3207239.1"/>
    <property type="molecule type" value="Genomic_DNA"/>
</dbReference>
<dbReference type="AlphaFoldDB" id="A0A7W5DZ78"/>
<evidence type="ECO:0000313" key="2">
    <source>
        <dbReference type="EMBL" id="MBB3207239.1"/>
    </source>
</evidence>
<accession>A0A7W5DZ78</accession>
<comment type="caution">
    <text evidence="2">The sequence shown here is derived from an EMBL/GenBank/DDBJ whole genome shotgun (WGS) entry which is preliminary data.</text>
</comment>
<sequence length="437" mass="47504">MRPLPIGRDGRVPTFGRVVQRTGIVLFLLCVSTLPTAIRNTTAEDANLTPNQSSIVWGDDDVDMVLKADADGKVRLREFVLLLRTGKPTSDQQPLETLLPDIVVDLNRFSTHALIAGANAGLQGHGNLSIEKDTDGSHMLRLKCDLKFLKTERPEFEPTIELDEPTATPNPIVVLFIHGFHGTTESFQAIRDHFREEGLRTGCIHYDDHVSVATSARKVAALVKQQFAMDPSVRLALVGHSMGGLVAREWVENPELTSPTISHLITVGTPHGGSDWAEVTPLPDLLVNGQFTTDTMLGLLTDRSTTPSAGDLRPGSPFLTTLASRPLCEGVRYTTIIGTGCPLDESTLQSVREQLNAERRRGTGGLLEARLSRMVNQFDAVCSGEGDGVVSVEQAKIPGVSDIIYVDCSHWEFFNSPEPGKKNPVWDAVAECVAATE</sequence>